<proteinExistence type="inferred from homology"/>
<feature type="chain" id="PRO_5016621102" evidence="7">
    <location>
        <begin position="22"/>
        <end position="528"/>
    </location>
</feature>
<keyword evidence="12" id="KW-1185">Reference proteome</keyword>
<dbReference type="InterPro" id="IPR033138">
    <property type="entry name" value="Cu_oxidase_CS"/>
</dbReference>
<dbReference type="PANTHER" id="PTHR11709:SF511">
    <property type="entry name" value="LACCASE"/>
    <property type="match status" value="1"/>
</dbReference>
<dbReference type="InterPro" id="IPR001117">
    <property type="entry name" value="Cu-oxidase_2nd"/>
</dbReference>
<dbReference type="InterPro" id="IPR008972">
    <property type="entry name" value="Cupredoxin"/>
</dbReference>
<dbReference type="PANTHER" id="PTHR11709">
    <property type="entry name" value="MULTI-COPPER OXIDASE"/>
    <property type="match status" value="1"/>
</dbReference>
<dbReference type="Pfam" id="PF00394">
    <property type="entry name" value="Cu-oxidase"/>
    <property type="match status" value="1"/>
</dbReference>
<dbReference type="EMBL" id="LUEZ02000069">
    <property type="protein sequence ID" value="RDB20255.1"/>
    <property type="molecule type" value="Genomic_DNA"/>
</dbReference>
<evidence type="ECO:0000256" key="6">
    <source>
        <dbReference type="ARBA" id="ARBA00023180"/>
    </source>
</evidence>
<dbReference type="InterPro" id="IPR011706">
    <property type="entry name" value="Cu-oxidase_C"/>
</dbReference>
<evidence type="ECO:0000256" key="2">
    <source>
        <dbReference type="ARBA" id="ARBA00022723"/>
    </source>
</evidence>
<dbReference type="Pfam" id="PF07732">
    <property type="entry name" value="Cu-oxidase_3"/>
    <property type="match status" value="1"/>
</dbReference>
<evidence type="ECO:0000256" key="3">
    <source>
        <dbReference type="ARBA" id="ARBA00023002"/>
    </source>
</evidence>
<dbReference type="FunFam" id="2.60.40.420:FF:000045">
    <property type="entry name" value="Laccase 2"/>
    <property type="match status" value="1"/>
</dbReference>
<keyword evidence="7" id="KW-0732">Signal</keyword>
<dbReference type="GO" id="GO:0005507">
    <property type="term" value="F:copper ion binding"/>
    <property type="evidence" value="ECO:0007669"/>
    <property type="project" value="InterPro"/>
</dbReference>
<feature type="signal peptide" evidence="7">
    <location>
        <begin position="1"/>
        <end position="21"/>
    </location>
</feature>
<dbReference type="AlphaFoldDB" id="A0A369JIL5"/>
<accession>A0A369JIL5</accession>
<feature type="domain" description="Plastocyanin-like" evidence="9">
    <location>
        <begin position="379"/>
        <end position="501"/>
    </location>
</feature>
<dbReference type="InterPro" id="IPR011707">
    <property type="entry name" value="Cu-oxidase-like_N"/>
</dbReference>
<evidence type="ECO:0000256" key="7">
    <source>
        <dbReference type="SAM" id="SignalP"/>
    </source>
</evidence>
<dbReference type="Proteomes" id="UP000076154">
    <property type="component" value="Unassembled WGS sequence"/>
</dbReference>
<dbReference type="Gene3D" id="2.60.40.420">
    <property type="entry name" value="Cupredoxins - blue copper proteins"/>
    <property type="match status" value="3"/>
</dbReference>
<dbReference type="InParanoid" id="A0A369JIL5"/>
<gene>
    <name evidence="11" type="primary">lcc2_1</name>
    <name evidence="11" type="ORF">Hypma_012586</name>
</gene>
<evidence type="ECO:0000256" key="4">
    <source>
        <dbReference type="ARBA" id="ARBA00023008"/>
    </source>
</evidence>
<feature type="domain" description="Plastocyanin-like" evidence="10">
    <location>
        <begin position="39"/>
        <end position="155"/>
    </location>
</feature>
<feature type="domain" description="Plastocyanin-like" evidence="8">
    <location>
        <begin position="170"/>
        <end position="320"/>
    </location>
</feature>
<keyword evidence="2" id="KW-0479">Metal-binding</keyword>
<dbReference type="SUPFAM" id="SSF49503">
    <property type="entry name" value="Cupredoxins"/>
    <property type="match status" value="3"/>
</dbReference>
<keyword evidence="3" id="KW-0560">Oxidoreductase</keyword>
<organism evidence="11 12">
    <name type="scientific">Hypsizygus marmoreus</name>
    <name type="common">White beech mushroom</name>
    <name type="synonym">Agaricus marmoreus</name>
    <dbReference type="NCBI Taxonomy" id="39966"/>
    <lineage>
        <taxon>Eukaryota</taxon>
        <taxon>Fungi</taxon>
        <taxon>Dikarya</taxon>
        <taxon>Basidiomycota</taxon>
        <taxon>Agaricomycotina</taxon>
        <taxon>Agaricomycetes</taxon>
        <taxon>Agaricomycetidae</taxon>
        <taxon>Agaricales</taxon>
        <taxon>Tricholomatineae</taxon>
        <taxon>Lyophyllaceae</taxon>
        <taxon>Hypsizygus</taxon>
    </lineage>
</organism>
<keyword evidence="6" id="KW-0325">Glycoprotein</keyword>
<protein>
    <submittedName>
        <fullName evidence="11">Laccase-2</fullName>
    </submittedName>
</protein>
<evidence type="ECO:0000256" key="5">
    <source>
        <dbReference type="ARBA" id="ARBA00023157"/>
    </source>
</evidence>
<name>A0A369JIL5_HYPMA</name>
<dbReference type="GO" id="GO:0016491">
    <property type="term" value="F:oxidoreductase activity"/>
    <property type="evidence" value="ECO:0007669"/>
    <property type="project" value="UniProtKB-KW"/>
</dbReference>
<sequence length="528" mass="56931">MYFLVASAALLALLNPSPVIGLAIEANVKAVTLDIVNKMLAPDGFLRSTIVANGTYPGPAITAIKGQTLRVKVNNKLTDPTMRRSTSIDFDGVFVSSEDAYDEGTPFVTGCPIAPGASYTYELPLGSQTGTFWYHSQLSVQYVDGLRGPLIIYDPLDPMRHLYDVDDLSTIIQVGDWWQNSTLPMLAGYEATGIVPVSDSGTVNGVGRFQGGPAVPFAVQHVVAGKRYRLRIINQSARNVFTMSIDSHSLTIIETDGVATQPHTVDMIEMLAGQRYSVVLNANQPVGNYWINAPFVGGAPARNPHQNATLSRAILRYAGAPNAEPSGPMTAGPVDGAALIEADLRPLAVQTVPPADVNITLDLVVTAGKAIWNVNGISYLPPEVPTLSKVLAGATTAASFNETENTFILPAHKTIQIIFPPTDDDDAHPFHLHGNNFWVVKSMSSNVTNTVNPIRRDVAGVGGSGTTIRFRTDNFGPWMFHCHIFWHLQAGLATVMLSDPADIRKVVRPTKAWNELCPAYNALPPELQ</sequence>
<comment type="similarity">
    <text evidence="1">Belongs to the multicopper oxidase family.</text>
</comment>
<dbReference type="PROSITE" id="PS00080">
    <property type="entry name" value="MULTICOPPER_OXIDASE2"/>
    <property type="match status" value="1"/>
</dbReference>
<dbReference type="InterPro" id="IPR002355">
    <property type="entry name" value="Cu_oxidase_Cu_BS"/>
</dbReference>
<evidence type="ECO:0000259" key="9">
    <source>
        <dbReference type="Pfam" id="PF07731"/>
    </source>
</evidence>
<dbReference type="CDD" id="cd13903">
    <property type="entry name" value="CuRO_3_Tv-LCC_like"/>
    <property type="match status" value="1"/>
</dbReference>
<keyword evidence="4" id="KW-0186">Copper</keyword>
<dbReference type="OrthoDB" id="2121828at2759"/>
<evidence type="ECO:0000313" key="11">
    <source>
        <dbReference type="EMBL" id="RDB20255.1"/>
    </source>
</evidence>
<evidence type="ECO:0000259" key="10">
    <source>
        <dbReference type="Pfam" id="PF07732"/>
    </source>
</evidence>
<evidence type="ECO:0000256" key="1">
    <source>
        <dbReference type="ARBA" id="ARBA00010609"/>
    </source>
</evidence>
<dbReference type="PROSITE" id="PS00079">
    <property type="entry name" value="MULTICOPPER_OXIDASE1"/>
    <property type="match status" value="2"/>
</dbReference>
<evidence type="ECO:0000313" key="12">
    <source>
        <dbReference type="Proteomes" id="UP000076154"/>
    </source>
</evidence>
<keyword evidence="5" id="KW-1015">Disulfide bond</keyword>
<evidence type="ECO:0000259" key="8">
    <source>
        <dbReference type="Pfam" id="PF00394"/>
    </source>
</evidence>
<dbReference type="Pfam" id="PF07731">
    <property type="entry name" value="Cu-oxidase_2"/>
    <property type="match status" value="1"/>
</dbReference>
<comment type="caution">
    <text evidence="11">The sequence shown here is derived from an EMBL/GenBank/DDBJ whole genome shotgun (WGS) entry which is preliminary data.</text>
</comment>
<dbReference type="InterPro" id="IPR045087">
    <property type="entry name" value="Cu-oxidase_fam"/>
</dbReference>
<reference evidence="11" key="1">
    <citation type="submission" date="2018-04" db="EMBL/GenBank/DDBJ databases">
        <title>Whole genome sequencing of Hypsizygus marmoreus.</title>
        <authorList>
            <person name="Choi I.-G."/>
            <person name="Min B."/>
            <person name="Kim J.-G."/>
            <person name="Kim S."/>
            <person name="Oh Y.-L."/>
            <person name="Kong W.-S."/>
            <person name="Park H."/>
            <person name="Jeong J."/>
            <person name="Song E.-S."/>
        </authorList>
    </citation>
    <scope>NUCLEOTIDE SEQUENCE [LARGE SCALE GENOMIC DNA]</scope>
    <source>
        <strain evidence="11">51987-8</strain>
    </source>
</reference>
<dbReference type="STRING" id="39966.A0A369JIL5"/>